<dbReference type="AlphaFoldDB" id="A0A402CPX5"/>
<keyword evidence="8" id="KW-0862">Zinc</keyword>
<evidence type="ECO:0000256" key="2">
    <source>
        <dbReference type="ARBA" id="ARBA00002204"/>
    </source>
</evidence>
<evidence type="ECO:0000256" key="6">
    <source>
        <dbReference type="ARBA" id="ARBA00022723"/>
    </source>
</evidence>
<dbReference type="GO" id="GO:0004061">
    <property type="term" value="F:arylformamidase activity"/>
    <property type="evidence" value="ECO:0007669"/>
    <property type="project" value="UniProtKB-EC"/>
</dbReference>
<evidence type="ECO:0000313" key="13">
    <source>
        <dbReference type="Proteomes" id="UP000287394"/>
    </source>
</evidence>
<dbReference type="GO" id="GO:0046872">
    <property type="term" value="F:metal ion binding"/>
    <property type="evidence" value="ECO:0007669"/>
    <property type="project" value="UniProtKB-KW"/>
</dbReference>
<protein>
    <recommendedName>
        <fullName evidence="5">Kynurenine formamidase</fullName>
        <ecNumber evidence="4">3.5.1.9</ecNumber>
    </recommendedName>
</protein>
<keyword evidence="7" id="KW-0378">Hydrolase</keyword>
<comment type="cofactor">
    <cofactor evidence="1">
        <name>Zn(2+)</name>
        <dbReference type="ChEBI" id="CHEBI:29105"/>
    </cofactor>
</comment>
<dbReference type="Pfam" id="PF04199">
    <property type="entry name" value="Cyclase"/>
    <property type="match status" value="1"/>
</dbReference>
<comment type="subunit">
    <text evidence="3">Homodimer.</text>
</comment>
<dbReference type="Proteomes" id="UP000287394">
    <property type="component" value="Chromosome"/>
</dbReference>
<reference evidence="12 13" key="1">
    <citation type="journal article" date="2019" name="Int. J. Syst. Evol. Microbiol.">
        <title>Capsulimonas corticalis gen. nov., sp. nov., an aerobic capsulated bacterium, of a novel bacterial order, Capsulimonadales ord. nov., of the class Armatimonadia of the phylum Armatimonadetes.</title>
        <authorList>
            <person name="Li J."/>
            <person name="Kudo C."/>
            <person name="Tonouchi A."/>
        </authorList>
    </citation>
    <scope>NUCLEOTIDE SEQUENCE [LARGE SCALE GENOMIC DNA]</scope>
    <source>
        <strain evidence="12 13">AX-7</strain>
    </source>
</reference>
<dbReference type="InterPro" id="IPR037175">
    <property type="entry name" value="KFase_sf"/>
</dbReference>
<dbReference type="EC" id="3.5.1.9" evidence="4"/>
<dbReference type="KEGG" id="ccot:CCAX7_49650"/>
<dbReference type="Gene3D" id="3.50.30.50">
    <property type="entry name" value="Putative cyclase"/>
    <property type="match status" value="1"/>
</dbReference>
<dbReference type="RefSeq" id="WP_165863900.1">
    <property type="nucleotide sequence ID" value="NZ_AP025739.1"/>
</dbReference>
<evidence type="ECO:0000256" key="11">
    <source>
        <dbReference type="ARBA" id="ARBA00060547"/>
    </source>
</evidence>
<evidence type="ECO:0000256" key="5">
    <source>
        <dbReference type="ARBA" id="ARBA00014889"/>
    </source>
</evidence>
<name>A0A402CPX5_9BACT</name>
<dbReference type="PANTHER" id="PTHR31118:SF32">
    <property type="entry name" value="KYNURENINE FORMAMIDASE"/>
    <property type="match status" value="1"/>
</dbReference>
<dbReference type="EMBL" id="AP025739">
    <property type="protein sequence ID" value="BDI32914.1"/>
    <property type="molecule type" value="Genomic_DNA"/>
</dbReference>
<evidence type="ECO:0000256" key="10">
    <source>
        <dbReference type="ARBA" id="ARBA00048496"/>
    </source>
</evidence>
<proteinExistence type="predicted"/>
<dbReference type="InterPro" id="IPR007325">
    <property type="entry name" value="KFase/CYL"/>
</dbReference>
<evidence type="ECO:0000313" key="12">
    <source>
        <dbReference type="EMBL" id="BDI32914.1"/>
    </source>
</evidence>
<comment type="function">
    <text evidence="2">Catalyzes the hydrolysis of N-formyl-L-kynurenine to L-kynurenine, the second step in the kynurenine pathway of tryptophan degradation.</text>
</comment>
<comment type="catalytic activity">
    <reaction evidence="10">
        <text>N-formyl-L-kynurenine + H2O = L-kynurenine + formate + H(+)</text>
        <dbReference type="Rhea" id="RHEA:13009"/>
        <dbReference type="ChEBI" id="CHEBI:15377"/>
        <dbReference type="ChEBI" id="CHEBI:15378"/>
        <dbReference type="ChEBI" id="CHEBI:15740"/>
        <dbReference type="ChEBI" id="CHEBI:57959"/>
        <dbReference type="ChEBI" id="CHEBI:58629"/>
        <dbReference type="EC" id="3.5.1.9"/>
    </reaction>
</comment>
<organism evidence="12 13">
    <name type="scientific">Capsulimonas corticalis</name>
    <dbReference type="NCBI Taxonomy" id="2219043"/>
    <lineage>
        <taxon>Bacteria</taxon>
        <taxon>Bacillati</taxon>
        <taxon>Armatimonadota</taxon>
        <taxon>Armatimonadia</taxon>
        <taxon>Capsulimonadales</taxon>
        <taxon>Capsulimonadaceae</taxon>
        <taxon>Capsulimonas</taxon>
    </lineage>
</organism>
<sequence length="212" mass="22536">MIIHDISLTVTPKTITWDGVELGFSSLWTSRIGPGSECNVSLLTVGAHTGTHLDAPLHFVAQGGDIAGLDLTTLVGPAQLVEILGTREITPADLEAAGIGEDIVRVIFKTDNTQRRLVHDTRFHTDYTGVGPEAAEWLVARGIKLVGVDYLSVGVYGDKNTVTHQTLLGAGVVILETLALDSVSPGRYLLAALPPKFADIEGSSCRAILIEE</sequence>
<dbReference type="SUPFAM" id="SSF102198">
    <property type="entry name" value="Putative cyclase"/>
    <property type="match status" value="1"/>
</dbReference>
<dbReference type="FunFam" id="3.50.30.50:FF:000001">
    <property type="entry name" value="Kynurenine formamidase"/>
    <property type="match status" value="1"/>
</dbReference>
<evidence type="ECO:0000256" key="4">
    <source>
        <dbReference type="ARBA" id="ARBA00012930"/>
    </source>
</evidence>
<evidence type="ECO:0000256" key="3">
    <source>
        <dbReference type="ARBA" id="ARBA00011738"/>
    </source>
</evidence>
<evidence type="ECO:0000256" key="9">
    <source>
        <dbReference type="ARBA" id="ARBA00023079"/>
    </source>
</evidence>
<accession>A0A402CPX5</accession>
<evidence type="ECO:0000256" key="7">
    <source>
        <dbReference type="ARBA" id="ARBA00022801"/>
    </source>
</evidence>
<evidence type="ECO:0000256" key="1">
    <source>
        <dbReference type="ARBA" id="ARBA00001947"/>
    </source>
</evidence>
<comment type="pathway">
    <text evidence="11">Amino-acid degradation; L-tryptophan degradation via kynurenine pathway; L-kynurenine from L-tryptophan: step 2/2.</text>
</comment>
<dbReference type="PANTHER" id="PTHR31118">
    <property type="entry name" value="CYCLASE-LIKE PROTEIN 2"/>
    <property type="match status" value="1"/>
</dbReference>
<evidence type="ECO:0000256" key="8">
    <source>
        <dbReference type="ARBA" id="ARBA00022833"/>
    </source>
</evidence>
<keyword evidence="9" id="KW-0823">Tryptophan catabolism</keyword>
<dbReference type="GO" id="GO:0019441">
    <property type="term" value="P:L-tryptophan catabolic process to kynurenine"/>
    <property type="evidence" value="ECO:0007669"/>
    <property type="project" value="InterPro"/>
</dbReference>
<gene>
    <name evidence="12" type="ORF">CCAX7_49650</name>
</gene>
<keyword evidence="13" id="KW-1185">Reference proteome</keyword>
<keyword evidence="6" id="KW-0479">Metal-binding</keyword>